<keyword evidence="2" id="KW-1185">Reference proteome</keyword>
<comment type="caution">
    <text evidence="1">The sequence shown here is derived from an EMBL/GenBank/DDBJ whole genome shotgun (WGS) entry which is preliminary data.</text>
</comment>
<evidence type="ECO:0000313" key="1">
    <source>
        <dbReference type="EMBL" id="CAH2093315.1"/>
    </source>
</evidence>
<dbReference type="Proteomes" id="UP001153954">
    <property type="component" value="Unassembled WGS sequence"/>
</dbReference>
<dbReference type="EMBL" id="CAKOGL010000012">
    <property type="protein sequence ID" value="CAH2093315.1"/>
    <property type="molecule type" value="Genomic_DNA"/>
</dbReference>
<dbReference type="AlphaFoldDB" id="A0AAU9U6I0"/>
<name>A0AAU9U6I0_EUPED</name>
<proteinExistence type="predicted"/>
<protein>
    <submittedName>
        <fullName evidence="1">Uncharacterized protein</fullName>
    </submittedName>
</protein>
<evidence type="ECO:0000313" key="2">
    <source>
        <dbReference type="Proteomes" id="UP001153954"/>
    </source>
</evidence>
<sequence>MIFKPRPRWFKERANYFLDLDDHDFVLRFHLSKNAALTLLAKIEHHLEYPTDSRVSHIPGSQSVLNQSVGLSVCGALATLACSPQRRRTATSRHTLPLNLIFTSLSSY</sequence>
<reference evidence="1" key="1">
    <citation type="submission" date="2022-03" db="EMBL/GenBank/DDBJ databases">
        <authorList>
            <person name="Tunstrom K."/>
        </authorList>
    </citation>
    <scope>NUCLEOTIDE SEQUENCE</scope>
</reference>
<organism evidence="1 2">
    <name type="scientific">Euphydryas editha</name>
    <name type="common">Edith's checkerspot</name>
    <dbReference type="NCBI Taxonomy" id="104508"/>
    <lineage>
        <taxon>Eukaryota</taxon>
        <taxon>Metazoa</taxon>
        <taxon>Ecdysozoa</taxon>
        <taxon>Arthropoda</taxon>
        <taxon>Hexapoda</taxon>
        <taxon>Insecta</taxon>
        <taxon>Pterygota</taxon>
        <taxon>Neoptera</taxon>
        <taxon>Endopterygota</taxon>
        <taxon>Lepidoptera</taxon>
        <taxon>Glossata</taxon>
        <taxon>Ditrysia</taxon>
        <taxon>Papilionoidea</taxon>
        <taxon>Nymphalidae</taxon>
        <taxon>Nymphalinae</taxon>
        <taxon>Euphydryas</taxon>
    </lineage>
</organism>
<accession>A0AAU9U6I0</accession>
<gene>
    <name evidence="1" type="ORF">EEDITHA_LOCUS8991</name>
</gene>